<dbReference type="RefSeq" id="NP_001169804.1">
    <property type="nucleotide sequence ID" value="NM_001176333.1"/>
</dbReference>
<organism evidence="2">
    <name type="scientific">Zea mays</name>
    <name type="common">Maize</name>
    <dbReference type="NCBI Taxonomy" id="4577"/>
    <lineage>
        <taxon>Eukaryota</taxon>
        <taxon>Viridiplantae</taxon>
        <taxon>Streptophyta</taxon>
        <taxon>Embryophyta</taxon>
        <taxon>Tracheophyta</taxon>
        <taxon>Spermatophyta</taxon>
        <taxon>Magnoliopsida</taxon>
        <taxon>Liliopsida</taxon>
        <taxon>Poales</taxon>
        <taxon>Poaceae</taxon>
        <taxon>PACMAD clade</taxon>
        <taxon>Panicoideae</taxon>
        <taxon>Andropogonodae</taxon>
        <taxon>Andropogoneae</taxon>
        <taxon>Tripsacinae</taxon>
        <taxon>Zea</taxon>
    </lineage>
</organism>
<protein>
    <submittedName>
        <fullName evidence="2">Uncharacterized protein</fullName>
    </submittedName>
</protein>
<name>C0PIE3_MAIZE</name>
<reference evidence="2" key="1">
    <citation type="journal article" date="2009" name="PLoS Genet.">
        <title>Sequencing, mapping, and analysis of 27,455 maize full-length cDNAs.</title>
        <authorList>
            <person name="Soderlund C."/>
            <person name="Descour A."/>
            <person name="Kudrna D."/>
            <person name="Bomhoff M."/>
            <person name="Boyd L."/>
            <person name="Currie J."/>
            <person name="Angelova A."/>
            <person name="Collura K."/>
            <person name="Wissotski M."/>
            <person name="Ashley E."/>
            <person name="Morrow D."/>
            <person name="Fernandes J."/>
            <person name="Walbot V."/>
            <person name="Yu Y."/>
        </authorList>
    </citation>
    <scope>NUCLEOTIDE SEQUENCE</scope>
    <source>
        <strain evidence="2">B73</strain>
    </source>
</reference>
<feature type="region of interest" description="Disordered" evidence="1">
    <location>
        <begin position="34"/>
        <end position="109"/>
    </location>
</feature>
<sequence length="109" mass="11695">MFFWGLETKLHYNFVQRKLPSPRFQVEVVLVDYDGSQPPKPAAGAVDNKSDADSSASTAVKENSVAPAESNKGTGSNDKDEVFSDSDDGEDGSSKERKERTAGAVVKAV</sequence>
<dbReference type="EMBL" id="BT068062">
    <property type="protein sequence ID" value="ACN34959.1"/>
    <property type="molecule type" value="mRNA"/>
</dbReference>
<dbReference type="KEGG" id="zma:100383696"/>
<evidence type="ECO:0000313" key="2">
    <source>
        <dbReference type="EMBL" id="ACN34959.1"/>
    </source>
</evidence>
<accession>C0PIE3</accession>
<dbReference type="AlphaFoldDB" id="C0PIE3"/>
<evidence type="ECO:0000256" key="1">
    <source>
        <dbReference type="SAM" id="MobiDB-lite"/>
    </source>
</evidence>
<dbReference type="OrthoDB" id="1737434at2759"/>
<feature type="compositionally biased region" description="Basic and acidic residues" evidence="1">
    <location>
        <begin position="92"/>
        <end position="101"/>
    </location>
</feature>
<proteinExistence type="evidence at transcript level"/>
<dbReference type="GeneID" id="100383696"/>